<dbReference type="AlphaFoldDB" id="A0AAN0S8Z6"/>
<dbReference type="EMBL" id="CP009458">
    <property type="protein sequence ID" value="AIR63332.1"/>
    <property type="molecule type" value="Genomic_DNA"/>
</dbReference>
<dbReference type="InterPro" id="IPR002347">
    <property type="entry name" value="SDR_fam"/>
</dbReference>
<evidence type="ECO:0000256" key="3">
    <source>
        <dbReference type="RuleBase" id="RU000363"/>
    </source>
</evidence>
<evidence type="ECO:0000256" key="2">
    <source>
        <dbReference type="ARBA" id="ARBA00023002"/>
    </source>
</evidence>
<dbReference type="PRINTS" id="PR00080">
    <property type="entry name" value="SDRFAMILY"/>
</dbReference>
<dbReference type="Pfam" id="PF00106">
    <property type="entry name" value="adh_short"/>
    <property type="match status" value="1"/>
</dbReference>
<protein>
    <submittedName>
        <fullName evidence="4">Short-chain dehydrogenase</fullName>
    </submittedName>
</protein>
<dbReference type="PANTHER" id="PTHR44169:SF6">
    <property type="entry name" value="NADPH-DEPENDENT 1-ACYLDIHYDROXYACETONE PHOSPHATE REDUCTASE"/>
    <property type="match status" value="1"/>
</dbReference>
<dbReference type="KEGG" id="cem:LH23_22510"/>
<dbReference type="PANTHER" id="PTHR44169">
    <property type="entry name" value="NADPH-DEPENDENT 1-ACYLDIHYDROXYACETONE PHOSPHATE REDUCTASE"/>
    <property type="match status" value="1"/>
</dbReference>
<evidence type="ECO:0000256" key="1">
    <source>
        <dbReference type="ARBA" id="ARBA00006484"/>
    </source>
</evidence>
<evidence type="ECO:0000313" key="4">
    <source>
        <dbReference type="EMBL" id="AIR63332.1"/>
    </source>
</evidence>
<dbReference type="Proteomes" id="UP000029516">
    <property type="component" value="Chromosome"/>
</dbReference>
<organism evidence="4 5">
    <name type="scientific">Cedecea neteri</name>
    <dbReference type="NCBI Taxonomy" id="158822"/>
    <lineage>
        <taxon>Bacteria</taxon>
        <taxon>Pseudomonadati</taxon>
        <taxon>Pseudomonadota</taxon>
        <taxon>Gammaproteobacteria</taxon>
        <taxon>Enterobacterales</taxon>
        <taxon>Enterobacteriaceae</taxon>
        <taxon>Cedecea</taxon>
    </lineage>
</organism>
<proteinExistence type="inferred from homology"/>
<accession>A0AAN0S8Z6</accession>
<dbReference type="InterPro" id="IPR036291">
    <property type="entry name" value="NAD(P)-bd_dom_sf"/>
</dbReference>
<sequence>MNIQGKTVFVTGANRGIGAELVSAFLRHGAGKVYAGARDPQALRDYGDDRVIAVQLDVTKPESVHAAAQKIGELDILVNNAGVMNDNTILTATFAELMTDMDVNYYGTVRVLQAFAPFMGKKEVGVIANVLSVLALAPMSQTAGYSASKAALLSATQAARVILKSQNINVVGIFPGPIDTDMASDRHAEKTSPTVAAEEIVKGLLEEREDIYPDPVSVQVSRFWESNPKGLEHHFATL</sequence>
<dbReference type="Gene3D" id="3.40.50.720">
    <property type="entry name" value="NAD(P)-binding Rossmann-like Domain"/>
    <property type="match status" value="1"/>
</dbReference>
<name>A0AAN0S8Z6_9ENTR</name>
<comment type="similarity">
    <text evidence="1 3">Belongs to the short-chain dehydrogenases/reductases (SDR) family.</text>
</comment>
<dbReference type="GO" id="GO:0016491">
    <property type="term" value="F:oxidoreductase activity"/>
    <property type="evidence" value="ECO:0007669"/>
    <property type="project" value="UniProtKB-KW"/>
</dbReference>
<dbReference type="NCBIfam" id="NF006118">
    <property type="entry name" value="PRK08264.1-4"/>
    <property type="match status" value="1"/>
</dbReference>
<keyword evidence="2" id="KW-0560">Oxidoreductase</keyword>
<dbReference type="PRINTS" id="PR00081">
    <property type="entry name" value="GDHRDH"/>
</dbReference>
<reference evidence="4 5" key="1">
    <citation type="submission" date="2014-09" db="EMBL/GenBank/DDBJ databases">
        <authorList>
            <person name="Chan K.-G."/>
        </authorList>
    </citation>
    <scope>NUCLEOTIDE SEQUENCE [LARGE SCALE GENOMIC DNA]</scope>
    <source>
        <strain evidence="4 5">M006</strain>
    </source>
</reference>
<dbReference type="SUPFAM" id="SSF51735">
    <property type="entry name" value="NAD(P)-binding Rossmann-fold domains"/>
    <property type="match status" value="1"/>
</dbReference>
<evidence type="ECO:0000313" key="5">
    <source>
        <dbReference type="Proteomes" id="UP000029516"/>
    </source>
</evidence>
<gene>
    <name evidence="4" type="ORF">LH23_22510</name>
</gene>